<evidence type="ECO:0000313" key="2">
    <source>
        <dbReference type="EMBL" id="RJT15668.1"/>
    </source>
</evidence>
<evidence type="ECO:0000313" key="3">
    <source>
        <dbReference type="Proteomes" id="UP000284119"/>
    </source>
</evidence>
<evidence type="ECO:0000259" key="1">
    <source>
        <dbReference type="Pfam" id="PF04606"/>
    </source>
</evidence>
<dbReference type="EMBL" id="RAHG01000001">
    <property type="protein sequence ID" value="RJT15668.1"/>
    <property type="molecule type" value="Genomic_DNA"/>
</dbReference>
<gene>
    <name evidence="2" type="ORF">D5396_00645</name>
</gene>
<reference evidence="2 3" key="1">
    <citation type="submission" date="2018-09" db="EMBL/GenBank/DDBJ databases">
        <authorList>
            <person name="Le Fleche-Mateos A."/>
        </authorList>
    </citation>
    <scope>NUCLEOTIDE SEQUENCE [LARGE SCALE GENOMIC DNA]</scope>
    <source>
        <strain evidence="2 3">DSM 30078</strain>
    </source>
</reference>
<keyword evidence="3" id="KW-1185">Reference proteome</keyword>
<organism evidence="2 3">
    <name type="scientific">Rahnella inusitata</name>
    <dbReference type="NCBI Taxonomy" id="58169"/>
    <lineage>
        <taxon>Bacteria</taxon>
        <taxon>Pseudomonadati</taxon>
        <taxon>Pseudomonadota</taxon>
        <taxon>Gammaproteobacteria</taxon>
        <taxon>Enterobacterales</taxon>
        <taxon>Yersiniaceae</taxon>
        <taxon>Rahnella</taxon>
    </lineage>
</organism>
<feature type="domain" description="Zinc finger Ogr/Delta-type" evidence="1">
    <location>
        <begin position="3"/>
        <end position="49"/>
    </location>
</feature>
<accession>A0ABX9P3U1</accession>
<dbReference type="InterPro" id="IPR007684">
    <property type="entry name" value="Znf_Ogr/Delta"/>
</dbReference>
<dbReference type="Pfam" id="PF04606">
    <property type="entry name" value="Ogr_Delta"/>
    <property type="match status" value="1"/>
</dbReference>
<proteinExistence type="predicted"/>
<dbReference type="RefSeq" id="WP_112166768.1">
    <property type="nucleotide sequence ID" value="NZ_JYDE01000017.1"/>
</dbReference>
<protein>
    <submittedName>
        <fullName evidence="2">Transcriptional regulator</fullName>
    </submittedName>
</protein>
<comment type="caution">
    <text evidence="2">The sequence shown here is derived from an EMBL/GenBank/DDBJ whole genome shotgun (WGS) entry which is preliminary data.</text>
</comment>
<sequence length="81" mass="9109">MLKCPHCRSSSKKRSTRAYSATSKLAYSVCVNDQCQCVFTTFETFERFITKTVDPAHLPAPVEELINAPRPVTPAYAVRLE</sequence>
<dbReference type="Proteomes" id="UP000284119">
    <property type="component" value="Unassembled WGS sequence"/>
</dbReference>
<name>A0ABX9P3U1_9GAMM</name>